<dbReference type="PRINTS" id="PR00119">
    <property type="entry name" value="CATATPASE"/>
</dbReference>
<evidence type="ECO:0000256" key="2">
    <source>
        <dbReference type="ARBA" id="ARBA00005675"/>
    </source>
</evidence>
<dbReference type="GO" id="GO:0005886">
    <property type="term" value="C:plasma membrane"/>
    <property type="evidence" value="ECO:0007669"/>
    <property type="project" value="UniProtKB-SubCell"/>
</dbReference>
<dbReference type="InterPro" id="IPR050510">
    <property type="entry name" value="Cation_transp_ATPase_P-type"/>
</dbReference>
<dbReference type="InterPro" id="IPR036412">
    <property type="entry name" value="HAD-like_sf"/>
</dbReference>
<comment type="similarity">
    <text evidence="2">Belongs to the cation transport ATPase (P-type) (TC 3.A.3) family. Type IIA subfamily.</text>
</comment>
<dbReference type="GO" id="GO:0005524">
    <property type="term" value="F:ATP binding"/>
    <property type="evidence" value="ECO:0007669"/>
    <property type="project" value="UniProtKB-KW"/>
</dbReference>
<organism evidence="11 12">
    <name type="scientific">Mycolicibacterium duvalii</name>
    <dbReference type="NCBI Taxonomy" id="39688"/>
    <lineage>
        <taxon>Bacteria</taxon>
        <taxon>Bacillati</taxon>
        <taxon>Actinomycetota</taxon>
        <taxon>Actinomycetes</taxon>
        <taxon>Mycobacteriales</taxon>
        <taxon>Mycobacteriaceae</taxon>
        <taxon>Mycolicibacterium</taxon>
    </lineage>
</organism>
<dbReference type="Gene3D" id="2.70.150.10">
    <property type="entry name" value="Calcium-transporting ATPase, cytoplasmic transduction domain A"/>
    <property type="match status" value="1"/>
</dbReference>
<dbReference type="InterPro" id="IPR004014">
    <property type="entry name" value="ATPase_P-typ_cation-transptr_N"/>
</dbReference>
<dbReference type="InterPro" id="IPR018303">
    <property type="entry name" value="ATPase_P-typ_P_site"/>
</dbReference>
<dbReference type="RefSeq" id="WP_098002508.1">
    <property type="nucleotide sequence ID" value="NZ_AP022563.1"/>
</dbReference>
<evidence type="ECO:0000256" key="7">
    <source>
        <dbReference type="ARBA" id="ARBA00022967"/>
    </source>
</evidence>
<keyword evidence="8" id="KW-1133">Transmembrane helix</keyword>
<dbReference type="SMART" id="SM00831">
    <property type="entry name" value="Cation_ATPase_N"/>
    <property type="match status" value="1"/>
</dbReference>
<sequence>MGVIRPVSGGPAPGYSDRVLGSAPVGLTSAQARRLLDDNGPNHLPVQRPMPWWRVLGAEMLHFFAVLFWAAGVLAFVAGLPQLGVAIFVVIVLNALFAFAQEARAQRASEKLRQMLPRRARVIRDGISVEINAEDLVVGDAMLLAEGDRISADGEIHRAAGLAVDTSAMTGESVPERPGVADAVYAGCFVVEGEALVVVTATGDHTRLAGIAGLTSERQLPTPLRRELTRASRVIAGAALGVGAVFFAFSVIFGMPVAQGFLFAIGVTVAVVPEGLLPTVTLSLAMGAQRMARRHALVRHLEAVQTLGSTTYICTDKTGTLTQNRMSVVRAWTPRGAAVIDGVGYQPTADVVVAPEAERAVRDLAAAARRCSTGRIEQADGSWQARGDPMEAALDAFAQRVGVLDTTDDRADQLRFPFDPRRRRMSVVTDGHVCVKGAPDAVLPLCRAESGAHAALTELTGRGLRVLAVAAGRTACRADRPTSPQDVEKDLTLLGLVALEDPPRPSVPAVLRTCRRAGIRVAMVTGDHPDTAMAVARETGLRLEDTDREVLLGSQLPDDLDELGALLDRDGLVVARVDPETKLRIAQALRRRGHVVAMTGDGVNDAPALQAAAIGVAMGRSGTDVARAAADVVLLDDNFATIVTAIEEGRSTFINIRRFLTYHLSDNVAELAPFVVWALSAGRFPLAIGVLQVLALDIGTDVFPALALGAEPPDKRVLDGPPVRGHLLDRAILVRAFLVLGLAEAAVALLAFTATFVAAGWRPGQEFTTGALMWSASGAAFTAIVLGQAANAFACRSDELPAWRLSLRTNALLVGAVAVELVLLLVLLYVPPIATALTHTGPTTAGFLVAALSVPAVLLVDAADKHRRRSRKGPAALARPRSGARR</sequence>
<dbReference type="InterPro" id="IPR001757">
    <property type="entry name" value="P_typ_ATPase"/>
</dbReference>
<evidence type="ECO:0000256" key="4">
    <source>
        <dbReference type="ARBA" id="ARBA00022692"/>
    </source>
</evidence>
<dbReference type="GO" id="GO:0016887">
    <property type="term" value="F:ATP hydrolysis activity"/>
    <property type="evidence" value="ECO:0007669"/>
    <property type="project" value="InterPro"/>
</dbReference>
<keyword evidence="9" id="KW-0472">Membrane</keyword>
<dbReference type="SFLD" id="SFLDS00003">
    <property type="entry name" value="Haloacid_Dehalogenase"/>
    <property type="match status" value="1"/>
</dbReference>
<dbReference type="SFLD" id="SFLDG00002">
    <property type="entry name" value="C1.7:_P-type_atpase_like"/>
    <property type="match status" value="1"/>
</dbReference>
<evidence type="ECO:0000256" key="9">
    <source>
        <dbReference type="ARBA" id="ARBA00023136"/>
    </source>
</evidence>
<dbReference type="PRINTS" id="PR00120">
    <property type="entry name" value="HATPASE"/>
</dbReference>
<evidence type="ECO:0000256" key="1">
    <source>
        <dbReference type="ARBA" id="ARBA00004651"/>
    </source>
</evidence>
<evidence type="ECO:0000256" key="10">
    <source>
        <dbReference type="ARBA" id="ARBA00049360"/>
    </source>
</evidence>
<protein>
    <submittedName>
        <fullName evidence="11">Magnesium-transporting ATPase</fullName>
    </submittedName>
</protein>
<dbReference type="SUPFAM" id="SSF81665">
    <property type="entry name" value="Calcium ATPase, transmembrane domain M"/>
    <property type="match status" value="1"/>
</dbReference>
<gene>
    <name evidence="11" type="ORF">MDUV_33610</name>
</gene>
<evidence type="ECO:0000256" key="5">
    <source>
        <dbReference type="ARBA" id="ARBA00022741"/>
    </source>
</evidence>
<dbReference type="SUPFAM" id="SSF81660">
    <property type="entry name" value="Metal cation-transporting ATPase, ATP-binding domain N"/>
    <property type="match status" value="1"/>
</dbReference>
<dbReference type="InterPro" id="IPR023299">
    <property type="entry name" value="ATPase_P-typ_cyto_dom_N"/>
</dbReference>
<evidence type="ECO:0000256" key="6">
    <source>
        <dbReference type="ARBA" id="ARBA00022840"/>
    </source>
</evidence>
<dbReference type="SFLD" id="SFLDF00027">
    <property type="entry name" value="p-type_atpase"/>
    <property type="match status" value="1"/>
</dbReference>
<dbReference type="PROSITE" id="PS00154">
    <property type="entry name" value="ATPASE_E1_E2"/>
    <property type="match status" value="1"/>
</dbReference>
<keyword evidence="4" id="KW-0812">Transmembrane</keyword>
<dbReference type="PANTHER" id="PTHR43294:SF21">
    <property type="entry name" value="CATION TRANSPORTING ATPASE"/>
    <property type="match status" value="1"/>
</dbReference>
<dbReference type="Pfam" id="PF00689">
    <property type="entry name" value="Cation_ATPase_C"/>
    <property type="match status" value="1"/>
</dbReference>
<dbReference type="PANTHER" id="PTHR43294">
    <property type="entry name" value="SODIUM/POTASSIUM-TRANSPORTING ATPASE SUBUNIT ALPHA"/>
    <property type="match status" value="1"/>
</dbReference>
<evidence type="ECO:0000313" key="12">
    <source>
        <dbReference type="Proteomes" id="UP000467006"/>
    </source>
</evidence>
<dbReference type="InterPro" id="IPR023214">
    <property type="entry name" value="HAD_sf"/>
</dbReference>
<dbReference type="Gene3D" id="3.40.1110.10">
    <property type="entry name" value="Calcium-transporting ATPase, cytoplasmic domain N"/>
    <property type="match status" value="1"/>
</dbReference>
<dbReference type="SUPFAM" id="SSF81653">
    <property type="entry name" value="Calcium ATPase, transduction domain A"/>
    <property type="match status" value="1"/>
</dbReference>
<evidence type="ECO:0000256" key="3">
    <source>
        <dbReference type="ARBA" id="ARBA00022475"/>
    </source>
</evidence>
<name>A0A7I7K4U2_9MYCO</name>
<reference evidence="11 12" key="1">
    <citation type="journal article" date="2019" name="Emerg. Microbes Infect.">
        <title>Comprehensive subspecies identification of 175 nontuberculous mycobacteria species based on 7547 genomic profiles.</title>
        <authorList>
            <person name="Matsumoto Y."/>
            <person name="Kinjo T."/>
            <person name="Motooka D."/>
            <person name="Nabeya D."/>
            <person name="Jung N."/>
            <person name="Uechi K."/>
            <person name="Horii T."/>
            <person name="Iida T."/>
            <person name="Fujita J."/>
            <person name="Nakamura S."/>
        </authorList>
    </citation>
    <scope>NUCLEOTIDE SEQUENCE [LARGE SCALE GENOMIC DNA]</scope>
    <source>
        <strain evidence="11 12">JCM 6396</strain>
    </source>
</reference>
<dbReference type="AlphaFoldDB" id="A0A7I7K4U2"/>
<dbReference type="InterPro" id="IPR006068">
    <property type="entry name" value="ATPase_P-typ_cation-transptr_C"/>
</dbReference>
<accession>A0A7I7K4U2</accession>
<keyword evidence="5" id="KW-0547">Nucleotide-binding</keyword>
<comment type="catalytic activity">
    <reaction evidence="10">
        <text>ATP + H2O = ADP + phosphate + H(+)</text>
        <dbReference type="Rhea" id="RHEA:13065"/>
        <dbReference type="ChEBI" id="CHEBI:15377"/>
        <dbReference type="ChEBI" id="CHEBI:15378"/>
        <dbReference type="ChEBI" id="CHEBI:30616"/>
        <dbReference type="ChEBI" id="CHEBI:43474"/>
        <dbReference type="ChEBI" id="CHEBI:456216"/>
    </reaction>
</comment>
<dbReference type="EMBL" id="AP022563">
    <property type="protein sequence ID" value="BBX18501.1"/>
    <property type="molecule type" value="Genomic_DNA"/>
</dbReference>
<dbReference type="Gene3D" id="3.40.50.1000">
    <property type="entry name" value="HAD superfamily/HAD-like"/>
    <property type="match status" value="1"/>
</dbReference>
<keyword evidence="12" id="KW-1185">Reference proteome</keyword>
<dbReference type="InterPro" id="IPR044492">
    <property type="entry name" value="P_typ_ATPase_HD_dom"/>
</dbReference>
<comment type="subcellular location">
    <subcellularLocation>
        <location evidence="1">Cell membrane</location>
        <topology evidence="1">Multi-pass membrane protein</topology>
    </subcellularLocation>
</comment>
<dbReference type="InterPro" id="IPR023298">
    <property type="entry name" value="ATPase_P-typ_TM_dom_sf"/>
</dbReference>
<keyword evidence="3" id="KW-1003">Cell membrane</keyword>
<keyword evidence="7" id="KW-1278">Translocase</keyword>
<dbReference type="KEGG" id="mdu:MDUV_33610"/>
<evidence type="ECO:0000313" key="11">
    <source>
        <dbReference type="EMBL" id="BBX18501.1"/>
    </source>
</evidence>
<dbReference type="Pfam" id="PF00122">
    <property type="entry name" value="E1-E2_ATPase"/>
    <property type="match status" value="1"/>
</dbReference>
<dbReference type="Gene3D" id="1.20.1110.10">
    <property type="entry name" value="Calcium-transporting ATPase, transmembrane domain"/>
    <property type="match status" value="1"/>
</dbReference>
<dbReference type="Pfam" id="PF00690">
    <property type="entry name" value="Cation_ATPase_N"/>
    <property type="match status" value="1"/>
</dbReference>
<evidence type="ECO:0000256" key="8">
    <source>
        <dbReference type="ARBA" id="ARBA00022989"/>
    </source>
</evidence>
<proteinExistence type="inferred from homology"/>
<dbReference type="InterPro" id="IPR059000">
    <property type="entry name" value="ATPase_P-type_domA"/>
</dbReference>
<dbReference type="OrthoDB" id="9814270at2"/>
<dbReference type="InterPro" id="IPR008250">
    <property type="entry name" value="ATPase_P-typ_transduc_dom_A_sf"/>
</dbReference>
<keyword evidence="6" id="KW-0067">ATP-binding</keyword>
<dbReference type="Proteomes" id="UP000467006">
    <property type="component" value="Chromosome"/>
</dbReference>
<dbReference type="Pfam" id="PF00702">
    <property type="entry name" value="Hydrolase"/>
    <property type="match status" value="1"/>
</dbReference>
<dbReference type="NCBIfam" id="TIGR01494">
    <property type="entry name" value="ATPase_P-type"/>
    <property type="match status" value="2"/>
</dbReference>
<dbReference type="SUPFAM" id="SSF56784">
    <property type="entry name" value="HAD-like"/>
    <property type="match status" value="1"/>
</dbReference>